<accession>A0A4Y2KH37</accession>
<sequence>MGWWCVRRRWREGRQEVRREQEVGKEEQEQELELGAEFGFSDAGVKEKEEQEVREEQELGSWIWFRWKCWS</sequence>
<dbReference type="Proteomes" id="UP000499080">
    <property type="component" value="Unassembled WGS sequence"/>
</dbReference>
<proteinExistence type="predicted"/>
<evidence type="ECO:0000313" key="2">
    <source>
        <dbReference type="Proteomes" id="UP000499080"/>
    </source>
</evidence>
<protein>
    <submittedName>
        <fullName evidence="1">Uncharacterized protein</fullName>
    </submittedName>
</protein>
<evidence type="ECO:0000313" key="1">
    <source>
        <dbReference type="EMBL" id="GBN01984.1"/>
    </source>
</evidence>
<organism evidence="1 2">
    <name type="scientific">Araneus ventricosus</name>
    <name type="common">Orbweaver spider</name>
    <name type="synonym">Epeira ventricosa</name>
    <dbReference type="NCBI Taxonomy" id="182803"/>
    <lineage>
        <taxon>Eukaryota</taxon>
        <taxon>Metazoa</taxon>
        <taxon>Ecdysozoa</taxon>
        <taxon>Arthropoda</taxon>
        <taxon>Chelicerata</taxon>
        <taxon>Arachnida</taxon>
        <taxon>Araneae</taxon>
        <taxon>Araneomorphae</taxon>
        <taxon>Entelegynae</taxon>
        <taxon>Araneoidea</taxon>
        <taxon>Araneidae</taxon>
        <taxon>Araneus</taxon>
    </lineage>
</organism>
<dbReference type="AlphaFoldDB" id="A0A4Y2KH37"/>
<comment type="caution">
    <text evidence="1">The sequence shown here is derived from an EMBL/GenBank/DDBJ whole genome shotgun (WGS) entry which is preliminary data.</text>
</comment>
<name>A0A4Y2KH37_ARAVE</name>
<reference evidence="1 2" key="1">
    <citation type="journal article" date="2019" name="Sci. Rep.">
        <title>Orb-weaving spider Araneus ventricosus genome elucidates the spidroin gene catalogue.</title>
        <authorList>
            <person name="Kono N."/>
            <person name="Nakamura H."/>
            <person name="Ohtoshi R."/>
            <person name="Moran D.A.P."/>
            <person name="Shinohara A."/>
            <person name="Yoshida Y."/>
            <person name="Fujiwara M."/>
            <person name="Mori M."/>
            <person name="Tomita M."/>
            <person name="Arakawa K."/>
        </authorList>
    </citation>
    <scope>NUCLEOTIDE SEQUENCE [LARGE SCALE GENOMIC DNA]</scope>
</reference>
<gene>
    <name evidence="1" type="ORF">AVEN_166597_1</name>
</gene>
<keyword evidence="2" id="KW-1185">Reference proteome</keyword>
<dbReference type="EMBL" id="BGPR01004664">
    <property type="protein sequence ID" value="GBN01984.1"/>
    <property type="molecule type" value="Genomic_DNA"/>
</dbReference>